<sequence>MSAKSRAIGDTENEFQAALATYTKAGNKTAAMRRLWNAAYEIGKMAAEAAALRVEEERLEATRRKESNRVEEERIRAFTRGKAAGFEAGRDAALTADALEVSFASGKIAGRADGVEIGRETEGKRWRDAGHSEDGTCRKLDELYIAASTPSPFPTHVPGVFDWADDAESLPIHTVIRESDVRQPRDFSALRLSATNPFQTLQRRHARYHGNHTRSRRTRQPPLYSISSYNDPRFISPPSTRPARLTLTTPRSKPGLSFLGLLVWLWTTWYLPLRRQVSLG</sequence>
<comment type="caution">
    <text evidence="2">The sequence shown here is derived from an EMBL/GenBank/DDBJ whole genome shotgun (WGS) entry which is preliminary data.</text>
</comment>
<evidence type="ECO:0000256" key="1">
    <source>
        <dbReference type="SAM" id="Coils"/>
    </source>
</evidence>
<accession>A0AAD6ZC16</accession>
<protein>
    <submittedName>
        <fullName evidence="2">Uncharacterized protein</fullName>
    </submittedName>
</protein>
<dbReference type="Proteomes" id="UP001218218">
    <property type="component" value="Unassembled WGS sequence"/>
</dbReference>
<feature type="coiled-coil region" evidence="1">
    <location>
        <begin position="49"/>
        <end position="76"/>
    </location>
</feature>
<name>A0AAD6ZC16_9AGAR</name>
<gene>
    <name evidence="2" type="ORF">DFH08DRAFT_420224</name>
</gene>
<proteinExistence type="predicted"/>
<organism evidence="2 3">
    <name type="scientific">Mycena albidolilacea</name>
    <dbReference type="NCBI Taxonomy" id="1033008"/>
    <lineage>
        <taxon>Eukaryota</taxon>
        <taxon>Fungi</taxon>
        <taxon>Dikarya</taxon>
        <taxon>Basidiomycota</taxon>
        <taxon>Agaricomycotina</taxon>
        <taxon>Agaricomycetes</taxon>
        <taxon>Agaricomycetidae</taxon>
        <taxon>Agaricales</taxon>
        <taxon>Marasmiineae</taxon>
        <taxon>Mycenaceae</taxon>
        <taxon>Mycena</taxon>
    </lineage>
</organism>
<keyword evidence="3" id="KW-1185">Reference proteome</keyword>
<evidence type="ECO:0000313" key="3">
    <source>
        <dbReference type="Proteomes" id="UP001218218"/>
    </source>
</evidence>
<reference evidence="2" key="1">
    <citation type="submission" date="2023-03" db="EMBL/GenBank/DDBJ databases">
        <title>Massive genome expansion in bonnet fungi (Mycena s.s.) driven by repeated elements and novel gene families across ecological guilds.</title>
        <authorList>
            <consortium name="Lawrence Berkeley National Laboratory"/>
            <person name="Harder C.B."/>
            <person name="Miyauchi S."/>
            <person name="Viragh M."/>
            <person name="Kuo A."/>
            <person name="Thoen E."/>
            <person name="Andreopoulos B."/>
            <person name="Lu D."/>
            <person name="Skrede I."/>
            <person name="Drula E."/>
            <person name="Henrissat B."/>
            <person name="Morin E."/>
            <person name="Kohler A."/>
            <person name="Barry K."/>
            <person name="LaButti K."/>
            <person name="Morin E."/>
            <person name="Salamov A."/>
            <person name="Lipzen A."/>
            <person name="Mereny Z."/>
            <person name="Hegedus B."/>
            <person name="Baldrian P."/>
            <person name="Stursova M."/>
            <person name="Weitz H."/>
            <person name="Taylor A."/>
            <person name="Grigoriev I.V."/>
            <person name="Nagy L.G."/>
            <person name="Martin F."/>
            <person name="Kauserud H."/>
        </authorList>
    </citation>
    <scope>NUCLEOTIDE SEQUENCE</scope>
    <source>
        <strain evidence="2">CBHHK002</strain>
    </source>
</reference>
<keyword evidence="1" id="KW-0175">Coiled coil</keyword>
<dbReference type="AlphaFoldDB" id="A0AAD6ZC16"/>
<dbReference type="EMBL" id="JARIHO010000061">
    <property type="protein sequence ID" value="KAJ7315504.1"/>
    <property type="molecule type" value="Genomic_DNA"/>
</dbReference>
<evidence type="ECO:0000313" key="2">
    <source>
        <dbReference type="EMBL" id="KAJ7315504.1"/>
    </source>
</evidence>